<evidence type="ECO:0000313" key="4">
    <source>
        <dbReference type="EMBL" id="ARX71657.1"/>
    </source>
</evidence>
<evidence type="ECO:0000313" key="8">
    <source>
        <dbReference type="Proteomes" id="UP000201628"/>
    </source>
</evidence>
<evidence type="ECO:0000313" key="6">
    <source>
        <dbReference type="EMBL" id="ARX71917.1"/>
    </source>
</evidence>
<gene>
    <name evidence="2" type="ORF">EREL_058</name>
</gene>
<dbReference type="EMBL" id="KJ406702">
    <property type="protein sequence ID" value="AIS92057.1"/>
    <property type="molecule type" value="Genomic_DNA"/>
</dbReference>
<accession>A0A097DAN9</accession>
<dbReference type="EMBL" id="KX859084">
    <property type="protein sequence ID" value="ARX72047.1"/>
    <property type="molecule type" value="Genomic_DNA"/>
</dbReference>
<evidence type="ECO:0000313" key="7">
    <source>
        <dbReference type="EMBL" id="ARX72047.1"/>
    </source>
</evidence>
<proteinExistence type="predicted"/>
<dbReference type="Proteomes" id="UP000201628">
    <property type="component" value="Segment"/>
</dbReference>
<reference evidence="1" key="2">
    <citation type="submission" date="2014-02" db="EMBL/GenBank/DDBJ databases">
        <authorList>
            <person name="Ardisson-Araujo D.M.P."/>
            <person name="Melo F.L."/>
            <person name="Andrade M.S."/>
            <person name="Sihler W."/>
            <person name="Bao S.N."/>
            <person name="Ribeiro B.M."/>
            <person name="Souza M.L."/>
        </authorList>
    </citation>
    <scope>NUCLEOTIDE SEQUENCE</scope>
    <source>
        <strain evidence="1">S86</strain>
    </source>
</reference>
<protein>
    <submittedName>
        <fullName evidence="1">Uncharacterized protein</fullName>
    </submittedName>
</protein>
<organism evidence="1 8">
    <name type="scientific">Erinnyis ello granulovirus</name>
    <dbReference type="NCBI Taxonomy" id="307444"/>
    <lineage>
        <taxon>Viruses</taxon>
        <taxon>Viruses incertae sedis</taxon>
        <taxon>Naldaviricetes</taxon>
        <taxon>Lefavirales</taxon>
        <taxon>Baculoviridae</taxon>
        <taxon>Betabaculovirus</taxon>
        <taxon>Betabaculovirus erellonis</taxon>
    </lineage>
</organism>
<dbReference type="EMBL" id="KX859079">
    <property type="protein sequence ID" value="ARX71397.1"/>
    <property type="molecule type" value="Genomic_DNA"/>
</dbReference>
<dbReference type="EMBL" id="KX859080">
    <property type="protein sequence ID" value="ARX71527.1"/>
    <property type="molecule type" value="Genomic_DNA"/>
</dbReference>
<dbReference type="EMBL" id="KX859082">
    <property type="protein sequence ID" value="ARX71787.1"/>
    <property type="molecule type" value="Genomic_DNA"/>
</dbReference>
<dbReference type="Pfam" id="PF19234">
    <property type="entry name" value="DUF5887"/>
    <property type="match status" value="1"/>
</dbReference>
<keyword evidence="8" id="KW-1185">Reference proteome</keyword>
<dbReference type="RefSeq" id="YP_009091897.1">
    <property type="nucleotide sequence ID" value="NC_025257.1"/>
</dbReference>
<dbReference type="EMBL" id="KX859083">
    <property type="protein sequence ID" value="ARX71917.1"/>
    <property type="molecule type" value="Genomic_DNA"/>
</dbReference>
<reference evidence="2" key="3">
    <citation type="submission" date="2016-09" db="EMBL/GenBank/DDBJ databases">
        <title>Genome-wide Diversity of Wild Populations of Erinnyis ello granulovirus (ErelGV).</title>
        <authorList>
            <person name="Brito A.F."/>
            <person name="Melo F.L."/>
            <person name="Ardisson-Araujo D.M.P."/>
            <person name="Sihler W."/>
            <person name="Souza M.L."/>
            <person name="Ribeiro B.M."/>
        </authorList>
    </citation>
    <scope>NUCLEOTIDE SEQUENCE</scope>
    <source>
        <strain evidence="5">ErelGV-00</strain>
        <strain evidence="2">ErelGV-94</strain>
        <strain evidence="3">ErelGV-98</strain>
        <strain evidence="4">ErelGV-99</strain>
        <strain evidence="6">ErelGV-AC</strain>
        <strain evidence="7">ErelGV-PA</strain>
    </source>
</reference>
<dbReference type="KEGG" id="vg:20712804"/>
<evidence type="ECO:0000313" key="3">
    <source>
        <dbReference type="EMBL" id="ARX71527.1"/>
    </source>
</evidence>
<reference evidence="1 8" key="1">
    <citation type="journal article" date="2014" name="BMC Genomics">
        <title>Genome sequence of Erinnyis ello granulovirus (ErelGV), a natural cassava hornworm pesticide and the first sequenced sphingid-infecting betabaculovirus.</title>
        <authorList>
            <person name="Ardisson-Araujo D.M."/>
            <person name="de Melo F.L."/>
            <person name="Andrade M.D."/>
            <person name="Sihler W."/>
            <person name="Bao S.N."/>
            <person name="Ribeiro B.M."/>
            <person name="de Souza M.L."/>
        </authorList>
    </citation>
    <scope>NUCLEOTIDE SEQUENCE [LARGE SCALE GENOMIC DNA]</scope>
    <source>
        <strain evidence="1">S86</strain>
    </source>
</reference>
<sequence length="201" mass="22952">MQSSVVPFGDNTFPIKQTHHHYCGFYSVQVLATIINNVVVVNGKQYNVSDETAIDWAFDGEDTIVTEKRLLYTDEELPLHAPIYNIDHQLVGIVLAGMQTTDGDYCYAIQDGFKSLNIHLSNMNLVVREKRKMACYADQQFDTKQELVDYINNRRRIDEMGDSDHGAILYHVNKKNAQLVVFQNGLQVINCHLRKKVFGVL</sequence>
<evidence type="ECO:0000313" key="1">
    <source>
        <dbReference type="EMBL" id="AIS92057.1"/>
    </source>
</evidence>
<evidence type="ECO:0000313" key="5">
    <source>
        <dbReference type="EMBL" id="ARX71787.1"/>
    </source>
</evidence>
<dbReference type="InterPro" id="IPR045369">
    <property type="entry name" value="DUF5887"/>
</dbReference>
<name>A0A097DAN9_9BBAC</name>
<evidence type="ECO:0000313" key="2">
    <source>
        <dbReference type="EMBL" id="ARX71397.1"/>
    </source>
</evidence>
<dbReference type="OrthoDB" id="13518at10239"/>
<dbReference type="EMBL" id="KX859081">
    <property type="protein sequence ID" value="ARX71657.1"/>
    <property type="molecule type" value="Genomic_DNA"/>
</dbReference>